<evidence type="ECO:0000256" key="1">
    <source>
        <dbReference type="SAM" id="SignalP"/>
    </source>
</evidence>
<dbReference type="InterPro" id="IPR029058">
    <property type="entry name" value="AB_hydrolase_fold"/>
</dbReference>
<dbReference type="SUPFAM" id="SSF53474">
    <property type="entry name" value="alpha/beta-Hydrolases"/>
    <property type="match status" value="1"/>
</dbReference>
<dbReference type="Pfam" id="PF12697">
    <property type="entry name" value="Abhydrolase_6"/>
    <property type="match status" value="1"/>
</dbReference>
<accession>A0A1I2U3Y5</accession>
<dbReference type="PROSITE" id="PS51318">
    <property type="entry name" value="TAT"/>
    <property type="match status" value="1"/>
</dbReference>
<evidence type="ECO:0000313" key="3">
    <source>
        <dbReference type="EMBL" id="SFG71119.1"/>
    </source>
</evidence>
<dbReference type="Proteomes" id="UP000181942">
    <property type="component" value="Unassembled WGS sequence"/>
</dbReference>
<evidence type="ECO:0000313" key="4">
    <source>
        <dbReference type="Proteomes" id="UP000181942"/>
    </source>
</evidence>
<dbReference type="OrthoDB" id="9814966at2"/>
<dbReference type="GO" id="GO:0003824">
    <property type="term" value="F:catalytic activity"/>
    <property type="evidence" value="ECO:0007669"/>
    <property type="project" value="UniProtKB-ARBA"/>
</dbReference>
<feature type="signal peptide" evidence="1">
    <location>
        <begin position="1"/>
        <end position="20"/>
    </location>
</feature>
<dbReference type="Gene3D" id="3.40.50.1820">
    <property type="entry name" value="alpha/beta hydrolase"/>
    <property type="match status" value="1"/>
</dbReference>
<dbReference type="PANTHER" id="PTHR37017">
    <property type="entry name" value="AB HYDROLASE-1 DOMAIN-CONTAINING PROTEIN-RELATED"/>
    <property type="match status" value="1"/>
</dbReference>
<dbReference type="PANTHER" id="PTHR37017:SF11">
    <property type="entry name" value="ESTERASE_LIPASE_THIOESTERASE DOMAIN-CONTAINING PROTEIN"/>
    <property type="match status" value="1"/>
</dbReference>
<dbReference type="InterPro" id="IPR052897">
    <property type="entry name" value="Sec-Metab_Biosynth_Hydrolase"/>
</dbReference>
<dbReference type="AlphaFoldDB" id="A0A1I2U3Y5"/>
<feature type="chain" id="PRO_5039120333" evidence="1">
    <location>
        <begin position="21"/>
        <end position="281"/>
    </location>
</feature>
<dbReference type="EMBL" id="FONR01000026">
    <property type="protein sequence ID" value="SFG71119.1"/>
    <property type="molecule type" value="Genomic_DNA"/>
</dbReference>
<dbReference type="InterPro" id="IPR006311">
    <property type="entry name" value="TAT_signal"/>
</dbReference>
<organism evidence="3 4">
    <name type="scientific">Streptomyces mirabilis</name>
    <dbReference type="NCBI Taxonomy" id="68239"/>
    <lineage>
        <taxon>Bacteria</taxon>
        <taxon>Bacillati</taxon>
        <taxon>Actinomycetota</taxon>
        <taxon>Actinomycetes</taxon>
        <taxon>Kitasatosporales</taxon>
        <taxon>Streptomycetaceae</taxon>
        <taxon>Streptomyces</taxon>
    </lineage>
</organism>
<name>A0A1I2U3Y5_9ACTN</name>
<evidence type="ECO:0000259" key="2">
    <source>
        <dbReference type="Pfam" id="PF12697"/>
    </source>
</evidence>
<reference evidence="3 4" key="1">
    <citation type="submission" date="2016-10" db="EMBL/GenBank/DDBJ databases">
        <authorList>
            <person name="de Groot N.N."/>
        </authorList>
    </citation>
    <scope>NUCLEOTIDE SEQUENCE [LARGE SCALE GENOMIC DNA]</scope>
    <source>
        <strain evidence="3 4">OK461</strain>
    </source>
</reference>
<keyword evidence="1" id="KW-0732">Signal</keyword>
<protein>
    <submittedName>
        <fullName evidence="3">Pimeloyl-ACP methyl ester carboxylesterase</fullName>
    </submittedName>
</protein>
<sequence length="281" mass="29486">MHVRRMITRRRALVSGVAVAATAAMVVPAASTAAAADHTKAQSKAKPTIVLVHGGFADASGWNGVIERLQHDGYKTIAPANPLRGIPTDATYIASVLESIEGPTVLVGHSYGGAVITNAAAGNPNVKALVYVAAFAPDKGEQLGVLLNKYPGSLIGSSVQGVPYPNPDGTTGTDLYLQADKFRAAFAADLPVSTTRLMQATQRPFSASSLTDVTQAAAWRTIPSWAIVATEDKAIPPALERWFYERAKSHVIEIEGASHVPMISHPITTAKQIEAAARATS</sequence>
<gene>
    <name evidence="3" type="ORF">SAMN02787118_126123</name>
</gene>
<feature type="domain" description="AB hydrolase-1" evidence="2">
    <location>
        <begin position="49"/>
        <end position="268"/>
    </location>
</feature>
<dbReference type="InterPro" id="IPR000073">
    <property type="entry name" value="AB_hydrolase_1"/>
</dbReference>
<proteinExistence type="predicted"/>
<dbReference type="RefSeq" id="WP_107438055.1">
    <property type="nucleotide sequence ID" value="NZ_FONR01000026.1"/>
</dbReference>